<sequence length="102" mass="11376">MDDILEEDINKLENKNINIWKMKEAKLPLVALILSFIFPPIGCIAFLILSRAPKSSPRYKVAVAALYTGSLLSALYTFLIAMFLLALVGPKYKPYVILGPAY</sequence>
<evidence type="ECO:0008006" key="4">
    <source>
        <dbReference type="Google" id="ProtNLM"/>
    </source>
</evidence>
<proteinExistence type="predicted"/>
<keyword evidence="1" id="KW-0812">Transmembrane</keyword>
<dbReference type="OMA" id="NINIWKM"/>
<name>B6AEX4_CRYMR</name>
<keyword evidence="1" id="KW-0472">Membrane</keyword>
<reference evidence="2" key="1">
    <citation type="submission" date="2008-06" db="EMBL/GenBank/DDBJ databases">
        <authorList>
            <person name="Lorenzi H."/>
            <person name="Inman J."/>
            <person name="Miller J."/>
            <person name="Schobel S."/>
            <person name="Amedeo P."/>
            <person name="Caler E.V."/>
            <person name="da Silva J."/>
        </authorList>
    </citation>
    <scope>NUCLEOTIDE SEQUENCE [LARGE SCALE GENOMIC DNA]</scope>
    <source>
        <strain evidence="2">RN66</strain>
    </source>
</reference>
<dbReference type="eggNOG" id="ENOG502SX3K">
    <property type="taxonomic scope" value="Eukaryota"/>
</dbReference>
<dbReference type="GeneID" id="6996174"/>
<dbReference type="RefSeq" id="XP_002141090.1">
    <property type="nucleotide sequence ID" value="XM_002141054.1"/>
</dbReference>
<protein>
    <recommendedName>
        <fullName evidence="4">Transmembrane protein</fullName>
    </recommendedName>
</protein>
<evidence type="ECO:0000313" key="3">
    <source>
        <dbReference type="Proteomes" id="UP000001460"/>
    </source>
</evidence>
<dbReference type="AlphaFoldDB" id="B6AEX4"/>
<gene>
    <name evidence="2" type="ORF">CMU_014170</name>
</gene>
<dbReference type="OrthoDB" id="342755at2759"/>
<keyword evidence="1" id="KW-1133">Transmembrane helix</keyword>
<accession>B6AEX4</accession>
<dbReference type="Proteomes" id="UP000001460">
    <property type="component" value="Unassembled WGS sequence"/>
</dbReference>
<keyword evidence="3" id="KW-1185">Reference proteome</keyword>
<organism evidence="2 3">
    <name type="scientific">Cryptosporidium muris (strain RN66)</name>
    <dbReference type="NCBI Taxonomy" id="441375"/>
    <lineage>
        <taxon>Eukaryota</taxon>
        <taxon>Sar</taxon>
        <taxon>Alveolata</taxon>
        <taxon>Apicomplexa</taxon>
        <taxon>Conoidasida</taxon>
        <taxon>Coccidia</taxon>
        <taxon>Eucoccidiorida</taxon>
        <taxon>Eimeriorina</taxon>
        <taxon>Cryptosporidiidae</taxon>
        <taxon>Cryptosporidium</taxon>
    </lineage>
</organism>
<feature type="transmembrane region" description="Helical" evidence="1">
    <location>
        <begin position="29"/>
        <end position="49"/>
    </location>
</feature>
<dbReference type="EMBL" id="DS989730">
    <property type="protein sequence ID" value="EEA06741.1"/>
    <property type="molecule type" value="Genomic_DNA"/>
</dbReference>
<dbReference type="VEuPathDB" id="CryptoDB:CMU_014170"/>
<feature type="transmembrane region" description="Helical" evidence="1">
    <location>
        <begin position="61"/>
        <end position="88"/>
    </location>
</feature>
<evidence type="ECO:0000256" key="1">
    <source>
        <dbReference type="SAM" id="Phobius"/>
    </source>
</evidence>
<evidence type="ECO:0000313" key="2">
    <source>
        <dbReference type="EMBL" id="EEA06741.1"/>
    </source>
</evidence>